<dbReference type="GO" id="GO:0005667">
    <property type="term" value="C:transcription regulator complex"/>
    <property type="evidence" value="ECO:0007669"/>
    <property type="project" value="TreeGrafter"/>
</dbReference>
<evidence type="ECO:0000256" key="5">
    <source>
        <dbReference type="ARBA" id="ARBA00022771"/>
    </source>
</evidence>
<dbReference type="SUPFAM" id="SSF54695">
    <property type="entry name" value="POZ domain"/>
    <property type="match status" value="1"/>
</dbReference>
<dbReference type="Pfam" id="PF00096">
    <property type="entry name" value="zf-C2H2"/>
    <property type="match status" value="8"/>
</dbReference>
<evidence type="ECO:0000256" key="7">
    <source>
        <dbReference type="ARBA" id="ARBA00023125"/>
    </source>
</evidence>
<keyword evidence="3" id="KW-0479">Metal-binding</keyword>
<feature type="domain" description="C2H2-type" evidence="12">
    <location>
        <begin position="566"/>
        <end position="593"/>
    </location>
</feature>
<dbReference type="InterPro" id="IPR013087">
    <property type="entry name" value="Znf_C2H2_type"/>
</dbReference>
<dbReference type="FunFam" id="3.30.160.60:FF:000446">
    <property type="entry name" value="Zinc finger protein"/>
    <property type="match status" value="2"/>
</dbReference>
<dbReference type="PANTHER" id="PTHR14003">
    <property type="entry name" value="TRANSCRIPTIONAL REPRESSOR PROTEIN YY"/>
    <property type="match status" value="1"/>
</dbReference>
<feature type="domain" description="BTB" evidence="11">
    <location>
        <begin position="11"/>
        <end position="78"/>
    </location>
</feature>
<evidence type="ECO:0000313" key="14">
    <source>
        <dbReference type="Proteomes" id="UP000494256"/>
    </source>
</evidence>
<feature type="domain" description="C2H2-type" evidence="12">
    <location>
        <begin position="538"/>
        <end position="565"/>
    </location>
</feature>
<name>A0A8S1A8K9_ARCPL</name>
<sequence length="709" mass="81227">MCEWLSYGEWCDVKLLCGGRAFSAHRAVLASVSTFLRRILLSCPNDETPAFILLPEFDLDAMASVLYYIYNGEVIVKKHKLEMFLDIIKAMQIFVDNQYLPQYIESNYQDSNLIGQKEADLCKNNIFTLGVDDSTDQGYINLKRGVINKDLLLQHSESNSDCTDKLMYSQNPSEERRTPLGNLKSPYGDRQRNSYLRDLFIETYPRNGNVNGLTSGVLAISNECYRAPASVLLTNANGKHLNDTLLEPYKKTSEHIGNSPSVFHIHKQQRCTRGEQDYGETSKSFCDSFANVCSVRKINTKYVFDSESRNYSKNDWMNHVSIPKNSIFQIGVQDQLLSGLYVPSLDYSVTPLMFNSVKSIRNKTSTSSSILSSDRNEDGLKEMDTTSMPKVTILNHVLDSPWSPRKPINYKPFRRKVEGSLQKMTNQKEIEKTLHNYSNNNVEQSPTLTNIVQGREVMAFTIKEKIKTPTGITVNRNDDFKCSICNQAFTSSDLLSVHMRRHSANARYTCGECNKTFSQLRNFKYHMSIHRGTREFAATCTVCGKYFNDRGYLSSHMKIHRNRKEYKCTLCPKSFNQRVAYNMHVRIHTGVKPHVCEQCGKAFSRKMLLKQHQRTHSGERPYACPHCEKRFADRSNMTLHLRLHTGIKPFSCSLCPKSFTKKHHLKSHLNFHTGSKPYSCPRCKLAFTQSSNMRTHLKKCRVPESTPDT</sequence>
<evidence type="ECO:0000259" key="12">
    <source>
        <dbReference type="PROSITE" id="PS50157"/>
    </source>
</evidence>
<dbReference type="GO" id="GO:0031519">
    <property type="term" value="C:PcG protein complex"/>
    <property type="evidence" value="ECO:0007669"/>
    <property type="project" value="TreeGrafter"/>
</dbReference>
<evidence type="ECO:0000259" key="11">
    <source>
        <dbReference type="PROSITE" id="PS50097"/>
    </source>
</evidence>
<evidence type="ECO:0000256" key="3">
    <source>
        <dbReference type="ARBA" id="ARBA00022723"/>
    </source>
</evidence>
<feature type="domain" description="C2H2-type" evidence="12">
    <location>
        <begin position="480"/>
        <end position="507"/>
    </location>
</feature>
<proteinExistence type="inferred from homology"/>
<feature type="domain" description="C2H2-type" evidence="12">
    <location>
        <begin position="650"/>
        <end position="677"/>
    </location>
</feature>
<reference evidence="13 14" key="1">
    <citation type="submission" date="2020-04" db="EMBL/GenBank/DDBJ databases">
        <authorList>
            <person name="Wallbank WR R."/>
            <person name="Pardo Diaz C."/>
            <person name="Kozak K."/>
            <person name="Martin S."/>
            <person name="Jiggins C."/>
            <person name="Moest M."/>
            <person name="Warren A I."/>
            <person name="Byers J.R.P. K."/>
            <person name="Montejo-Kovacevich G."/>
            <person name="Yen C E."/>
        </authorList>
    </citation>
    <scope>NUCLEOTIDE SEQUENCE [LARGE SCALE GENOMIC DNA]</scope>
</reference>
<keyword evidence="6" id="KW-0862">Zinc</keyword>
<evidence type="ECO:0000256" key="2">
    <source>
        <dbReference type="ARBA" id="ARBA00006991"/>
    </source>
</evidence>
<dbReference type="FunFam" id="3.30.160.60:FF:000624">
    <property type="entry name" value="zinc finger protein 697"/>
    <property type="match status" value="1"/>
</dbReference>
<dbReference type="FunFam" id="3.30.160.60:FF:000065">
    <property type="entry name" value="B-cell CLL/lymphoma 6, member B"/>
    <property type="match status" value="1"/>
</dbReference>
<gene>
    <name evidence="13" type="ORF">APLA_LOCUS10422</name>
</gene>
<keyword evidence="8" id="KW-0804">Transcription</keyword>
<comment type="caution">
    <text evidence="13">The sequence shown here is derived from an EMBL/GenBank/DDBJ whole genome shotgun (WGS) entry which is preliminary data.</text>
</comment>
<evidence type="ECO:0000256" key="8">
    <source>
        <dbReference type="ARBA" id="ARBA00023163"/>
    </source>
</evidence>
<dbReference type="EMBL" id="CADEBD010000314">
    <property type="protein sequence ID" value="CAB3243547.1"/>
    <property type="molecule type" value="Genomic_DNA"/>
</dbReference>
<dbReference type="PROSITE" id="PS00028">
    <property type="entry name" value="ZINC_FINGER_C2H2_1"/>
    <property type="match status" value="7"/>
</dbReference>
<evidence type="ECO:0000256" key="1">
    <source>
        <dbReference type="ARBA" id="ARBA00004123"/>
    </source>
</evidence>
<feature type="domain" description="C2H2-type" evidence="12">
    <location>
        <begin position="594"/>
        <end position="621"/>
    </location>
</feature>
<dbReference type="GO" id="GO:0008270">
    <property type="term" value="F:zinc ion binding"/>
    <property type="evidence" value="ECO:0007669"/>
    <property type="project" value="UniProtKB-KW"/>
</dbReference>
<dbReference type="FunFam" id="3.30.160.60:FF:000145">
    <property type="entry name" value="Zinc finger protein 574"/>
    <property type="match status" value="1"/>
</dbReference>
<dbReference type="FunFam" id="3.30.160.60:FF:002343">
    <property type="entry name" value="Zinc finger protein 33A"/>
    <property type="match status" value="1"/>
</dbReference>
<dbReference type="SMART" id="SM00225">
    <property type="entry name" value="BTB"/>
    <property type="match status" value="1"/>
</dbReference>
<comment type="similarity">
    <text evidence="2">Belongs to the krueppel C2H2-type zinc-finger protein family.</text>
</comment>
<evidence type="ECO:0000256" key="10">
    <source>
        <dbReference type="PROSITE-ProRule" id="PRU00042"/>
    </source>
</evidence>
<dbReference type="InterPro" id="IPR000210">
    <property type="entry name" value="BTB/POZ_dom"/>
</dbReference>
<evidence type="ECO:0000313" key="13">
    <source>
        <dbReference type="EMBL" id="CAB3243547.1"/>
    </source>
</evidence>
<accession>A0A8S1A8K9</accession>
<dbReference type="GO" id="GO:0000978">
    <property type="term" value="F:RNA polymerase II cis-regulatory region sequence-specific DNA binding"/>
    <property type="evidence" value="ECO:0007669"/>
    <property type="project" value="TreeGrafter"/>
</dbReference>
<dbReference type="SUPFAM" id="SSF57667">
    <property type="entry name" value="beta-beta-alpha zinc fingers"/>
    <property type="match status" value="4"/>
</dbReference>
<dbReference type="Gene3D" id="3.30.160.60">
    <property type="entry name" value="Classic Zinc Finger"/>
    <property type="match status" value="8"/>
</dbReference>
<dbReference type="FunFam" id="3.30.160.60:FF:000188">
    <property type="entry name" value="Zinc finger protein 787"/>
    <property type="match status" value="1"/>
</dbReference>
<evidence type="ECO:0000256" key="6">
    <source>
        <dbReference type="ARBA" id="ARBA00022833"/>
    </source>
</evidence>
<comment type="subcellular location">
    <subcellularLocation>
        <location evidence="1">Nucleus</location>
    </subcellularLocation>
</comment>
<dbReference type="Proteomes" id="UP000494256">
    <property type="component" value="Unassembled WGS sequence"/>
</dbReference>
<dbReference type="Gene3D" id="3.30.710.10">
    <property type="entry name" value="Potassium Channel Kv1.1, Chain A"/>
    <property type="match status" value="1"/>
</dbReference>
<dbReference type="InterPro" id="IPR011333">
    <property type="entry name" value="SKP1/BTB/POZ_sf"/>
</dbReference>
<keyword evidence="9" id="KW-0539">Nucleus</keyword>
<feature type="domain" description="C2H2-type" evidence="12">
    <location>
        <begin position="508"/>
        <end position="535"/>
    </location>
</feature>
<dbReference type="GO" id="GO:0000981">
    <property type="term" value="F:DNA-binding transcription factor activity, RNA polymerase II-specific"/>
    <property type="evidence" value="ECO:0007669"/>
    <property type="project" value="TreeGrafter"/>
</dbReference>
<evidence type="ECO:0000256" key="9">
    <source>
        <dbReference type="ARBA" id="ARBA00023242"/>
    </source>
</evidence>
<dbReference type="InterPro" id="IPR036236">
    <property type="entry name" value="Znf_C2H2_sf"/>
</dbReference>
<protein>
    <submittedName>
        <fullName evidence="13">Uncharacterized protein</fullName>
    </submittedName>
</protein>
<dbReference type="PROSITE" id="PS50157">
    <property type="entry name" value="ZINC_FINGER_C2H2_2"/>
    <property type="match status" value="8"/>
</dbReference>
<dbReference type="GO" id="GO:0000785">
    <property type="term" value="C:chromatin"/>
    <property type="evidence" value="ECO:0007669"/>
    <property type="project" value="TreeGrafter"/>
</dbReference>
<dbReference type="AlphaFoldDB" id="A0A8S1A8K9"/>
<evidence type="ECO:0000256" key="4">
    <source>
        <dbReference type="ARBA" id="ARBA00022737"/>
    </source>
</evidence>
<dbReference type="PANTHER" id="PTHR14003:SF23">
    <property type="entry name" value="ZINC FINGER PROTEIN 143"/>
    <property type="match status" value="1"/>
</dbReference>
<dbReference type="PROSITE" id="PS50097">
    <property type="entry name" value="BTB"/>
    <property type="match status" value="1"/>
</dbReference>
<feature type="domain" description="C2H2-type" evidence="12">
    <location>
        <begin position="678"/>
        <end position="706"/>
    </location>
</feature>
<organism evidence="13 14">
    <name type="scientific">Arctia plantaginis</name>
    <name type="common">Wood tiger moth</name>
    <name type="synonym">Phalaena plantaginis</name>
    <dbReference type="NCBI Taxonomy" id="874455"/>
    <lineage>
        <taxon>Eukaryota</taxon>
        <taxon>Metazoa</taxon>
        <taxon>Ecdysozoa</taxon>
        <taxon>Arthropoda</taxon>
        <taxon>Hexapoda</taxon>
        <taxon>Insecta</taxon>
        <taxon>Pterygota</taxon>
        <taxon>Neoptera</taxon>
        <taxon>Endopterygota</taxon>
        <taxon>Lepidoptera</taxon>
        <taxon>Glossata</taxon>
        <taxon>Ditrysia</taxon>
        <taxon>Noctuoidea</taxon>
        <taxon>Erebidae</taxon>
        <taxon>Arctiinae</taxon>
        <taxon>Arctia</taxon>
    </lineage>
</organism>
<dbReference type="SMART" id="SM00355">
    <property type="entry name" value="ZnF_C2H2"/>
    <property type="match status" value="8"/>
</dbReference>
<feature type="domain" description="C2H2-type" evidence="12">
    <location>
        <begin position="622"/>
        <end position="649"/>
    </location>
</feature>
<keyword evidence="4" id="KW-0677">Repeat</keyword>
<dbReference type="OrthoDB" id="44736at2759"/>
<keyword evidence="5 10" id="KW-0863">Zinc-finger</keyword>
<dbReference type="Pfam" id="PF00651">
    <property type="entry name" value="BTB"/>
    <property type="match status" value="1"/>
</dbReference>
<keyword evidence="7" id="KW-0238">DNA-binding</keyword>